<dbReference type="Proteomes" id="UP000009138">
    <property type="component" value="Unassembled WGS sequence"/>
</dbReference>
<dbReference type="VEuPathDB" id="FungiDB:RO3G_04276"/>
<proteinExistence type="predicted"/>
<dbReference type="GeneID" id="93611247"/>
<dbReference type="InParanoid" id="I1BTP1"/>
<organism evidence="2 3">
    <name type="scientific">Rhizopus delemar (strain RA 99-880 / ATCC MYA-4621 / FGSC 9543 / NRRL 43880)</name>
    <name type="common">Mucormycosis agent</name>
    <name type="synonym">Rhizopus arrhizus var. delemar</name>
    <dbReference type="NCBI Taxonomy" id="246409"/>
    <lineage>
        <taxon>Eukaryota</taxon>
        <taxon>Fungi</taxon>
        <taxon>Fungi incertae sedis</taxon>
        <taxon>Mucoromycota</taxon>
        <taxon>Mucoromycotina</taxon>
        <taxon>Mucoromycetes</taxon>
        <taxon>Mucorales</taxon>
        <taxon>Mucorineae</taxon>
        <taxon>Rhizopodaceae</taxon>
        <taxon>Rhizopus</taxon>
    </lineage>
</organism>
<dbReference type="AlphaFoldDB" id="I1BTP1"/>
<dbReference type="RefSeq" id="XP_067514967.1">
    <property type="nucleotide sequence ID" value="XM_067658866.1"/>
</dbReference>
<dbReference type="EMBL" id="CH476734">
    <property type="protein sequence ID" value="EIE79571.1"/>
    <property type="molecule type" value="Genomic_DNA"/>
</dbReference>
<gene>
    <name evidence="2" type="ORF">RO3G_04276</name>
</gene>
<reference evidence="2 3" key="1">
    <citation type="journal article" date="2009" name="PLoS Genet.">
        <title>Genomic analysis of the basal lineage fungus Rhizopus oryzae reveals a whole-genome duplication.</title>
        <authorList>
            <person name="Ma L.-J."/>
            <person name="Ibrahim A.S."/>
            <person name="Skory C."/>
            <person name="Grabherr M.G."/>
            <person name="Burger G."/>
            <person name="Butler M."/>
            <person name="Elias M."/>
            <person name="Idnurm A."/>
            <person name="Lang B.F."/>
            <person name="Sone T."/>
            <person name="Abe A."/>
            <person name="Calvo S.E."/>
            <person name="Corrochano L.M."/>
            <person name="Engels R."/>
            <person name="Fu J."/>
            <person name="Hansberg W."/>
            <person name="Kim J.-M."/>
            <person name="Kodira C.D."/>
            <person name="Koehrsen M.J."/>
            <person name="Liu B."/>
            <person name="Miranda-Saavedra D."/>
            <person name="O'Leary S."/>
            <person name="Ortiz-Castellanos L."/>
            <person name="Poulter R."/>
            <person name="Rodriguez-Romero J."/>
            <person name="Ruiz-Herrera J."/>
            <person name="Shen Y.-Q."/>
            <person name="Zeng Q."/>
            <person name="Galagan J."/>
            <person name="Birren B.W."/>
            <person name="Cuomo C.A."/>
            <person name="Wickes B.L."/>
        </authorList>
    </citation>
    <scope>NUCLEOTIDE SEQUENCE [LARGE SCALE GENOMIC DNA]</scope>
    <source>
        <strain evidence="3">RA 99-880 / ATCC MYA-4621 / FGSC 9543 / NRRL 43880</strain>
    </source>
</reference>
<feature type="region of interest" description="Disordered" evidence="1">
    <location>
        <begin position="11"/>
        <end position="42"/>
    </location>
</feature>
<evidence type="ECO:0000313" key="2">
    <source>
        <dbReference type="EMBL" id="EIE79571.1"/>
    </source>
</evidence>
<feature type="compositionally biased region" description="Polar residues" evidence="1">
    <location>
        <begin position="32"/>
        <end position="42"/>
    </location>
</feature>
<evidence type="ECO:0000313" key="3">
    <source>
        <dbReference type="Proteomes" id="UP000009138"/>
    </source>
</evidence>
<protein>
    <submittedName>
        <fullName evidence="2">Uncharacterized protein</fullName>
    </submittedName>
</protein>
<sequence>MSQILLTASYAKDNNLESQRADDTKGGHLSHHSTSFRQRFDQ</sequence>
<keyword evidence="3" id="KW-1185">Reference proteome</keyword>
<evidence type="ECO:0000256" key="1">
    <source>
        <dbReference type="SAM" id="MobiDB-lite"/>
    </source>
</evidence>
<accession>I1BTP1</accession>
<name>I1BTP1_RHIO9</name>